<gene>
    <name evidence="2" type="ORF">GAKKPHMA_00006</name>
</gene>
<dbReference type="EMBL" id="MT631501">
    <property type="protein sequence ID" value="QNO52100.1"/>
    <property type="molecule type" value="Genomic_DNA"/>
</dbReference>
<dbReference type="Gene3D" id="3.20.20.20">
    <property type="entry name" value="Dihydropteroate synthase-like"/>
    <property type="match status" value="1"/>
</dbReference>
<sequence length="528" mass="58020">MKILLATGRKAEAMVKDAVRISANSPSNCDVLTQGLGIAAFSTPESLRKALEKHFSSEKEYDLILVSGLCKADFSYLEKEIGTTIRLGPRHAYDISEALQFVEELEFSSRVPADVFLTEKRRENAREQLSELERSIKGKFSIKGVKIGGGARMKVCAEIVDATQLNEQEIQRKMRYFIGNGADIIDIGVHIGAKQGEVKKAVKAARAFAPDIPISVDTLDAELIRAGIETGADMVLSVNTGNIAKVGDEIGRNNIAAVVIPDFDASDKNASLVANVKMAKEHGINRIIADPVLNAVGYGIAESLYNYYLFRQHDKNTGTPLFFGVGNVTELMDADSVGVNATLAGIASELSADILFTPEYSDKARGSIRELRIASEMMALAKARKSSPKDLGLDLLVLKEKRRKPVVQLQNQDINKDKDTDSDSKLVVAKEDTKWKLDPKGCFRIGICEVEAGDEGDSDRDRDRKIYAEHVPTGKRIVGETAKEVMDTILRLGMVSMFEHASYLSNELTNAELALRLNRGYEQDEELF</sequence>
<dbReference type="Pfam" id="PF00809">
    <property type="entry name" value="Pterin_bind"/>
    <property type="match status" value="1"/>
</dbReference>
<dbReference type="PANTHER" id="PTHR20941">
    <property type="entry name" value="FOLATE SYNTHESIS PROTEINS"/>
    <property type="match status" value="1"/>
</dbReference>
<organism evidence="2">
    <name type="scientific">Candidatus Methanophagaceae archaeon ANME-1 ERB6</name>
    <dbReference type="NCBI Taxonomy" id="2759912"/>
    <lineage>
        <taxon>Archaea</taxon>
        <taxon>Methanobacteriati</taxon>
        <taxon>Methanobacteriota</taxon>
        <taxon>Stenosarchaea group</taxon>
        <taxon>Methanomicrobia</taxon>
        <taxon>Candidatus Methanophagales</taxon>
        <taxon>Candidatus Methanophagaceae</taxon>
    </lineage>
</organism>
<dbReference type="GO" id="GO:0004156">
    <property type="term" value="F:dihydropteroate synthase activity"/>
    <property type="evidence" value="ECO:0007669"/>
    <property type="project" value="TreeGrafter"/>
</dbReference>
<dbReference type="PROSITE" id="PS50972">
    <property type="entry name" value="PTERIN_BINDING"/>
    <property type="match status" value="1"/>
</dbReference>
<evidence type="ECO:0000259" key="1">
    <source>
        <dbReference type="PROSITE" id="PS50972"/>
    </source>
</evidence>
<accession>A0A7G9YVR6</accession>
<dbReference type="InterPro" id="IPR025595">
    <property type="entry name" value="PterinBD-DUF4346"/>
</dbReference>
<proteinExistence type="predicted"/>
<dbReference type="InterPro" id="IPR045406">
    <property type="entry name" value="DUF6513"/>
</dbReference>
<dbReference type="InterPro" id="IPR000489">
    <property type="entry name" value="Pterin-binding_dom"/>
</dbReference>
<feature type="domain" description="Pterin-binding" evidence="1">
    <location>
        <begin position="140"/>
        <end position="379"/>
    </location>
</feature>
<name>A0A7G9YVR6_9EURY</name>
<dbReference type="Pfam" id="PF14251">
    <property type="entry name" value="PterinBD-DUF4346"/>
    <property type="match status" value="1"/>
</dbReference>
<dbReference type="Pfam" id="PF20123">
    <property type="entry name" value="DUF6513"/>
    <property type="match status" value="1"/>
</dbReference>
<dbReference type="SUPFAM" id="SSF51717">
    <property type="entry name" value="Dihydropteroate synthetase-like"/>
    <property type="match status" value="1"/>
</dbReference>
<dbReference type="NCBIfam" id="TIGR00284">
    <property type="entry name" value="dihydropteroate synthase-like protein"/>
    <property type="match status" value="1"/>
</dbReference>
<protein>
    <recommendedName>
        <fullName evidence="1">Pterin-binding domain-containing protein</fullName>
    </recommendedName>
</protein>
<dbReference type="InterPro" id="IPR011005">
    <property type="entry name" value="Dihydropteroate_synth-like_sf"/>
</dbReference>
<dbReference type="AlphaFoldDB" id="A0A7G9YVR6"/>
<dbReference type="PANTHER" id="PTHR20941:SF1">
    <property type="entry name" value="FOLIC ACID SYNTHESIS PROTEIN FOL1"/>
    <property type="match status" value="1"/>
</dbReference>
<dbReference type="InterPro" id="IPR045031">
    <property type="entry name" value="DHP_synth-like"/>
</dbReference>
<dbReference type="GO" id="GO:0046654">
    <property type="term" value="P:tetrahydrofolate biosynthetic process"/>
    <property type="evidence" value="ECO:0007669"/>
    <property type="project" value="TreeGrafter"/>
</dbReference>
<reference evidence="2" key="1">
    <citation type="submission" date="2020-06" db="EMBL/GenBank/DDBJ databases">
        <title>Unique genomic features of the anaerobic methanotrophic archaea.</title>
        <authorList>
            <person name="Chadwick G.L."/>
            <person name="Skennerton C.T."/>
            <person name="Laso-Perez R."/>
            <person name="Leu A.O."/>
            <person name="Speth D.R."/>
            <person name="Yu H."/>
            <person name="Morgan-Lang C."/>
            <person name="Hatzenpichler R."/>
            <person name="Goudeau D."/>
            <person name="Malmstrom R."/>
            <person name="Brazelton W.J."/>
            <person name="Woyke T."/>
            <person name="Hallam S.J."/>
            <person name="Tyson G.W."/>
            <person name="Wegener G."/>
            <person name="Boetius A."/>
            <person name="Orphan V."/>
        </authorList>
    </citation>
    <scope>NUCLEOTIDE SEQUENCE</scope>
</reference>
<evidence type="ECO:0000313" key="2">
    <source>
        <dbReference type="EMBL" id="QNO52100.1"/>
    </source>
</evidence>
<dbReference type="InterPro" id="IPR005236">
    <property type="entry name" value="Dihydropt_synth"/>
</dbReference>